<gene>
    <name evidence="2" type="ORF">SAMN05216561_11652</name>
</gene>
<evidence type="ECO:0000256" key="1">
    <source>
        <dbReference type="SAM" id="MobiDB-lite"/>
    </source>
</evidence>
<proteinExistence type="predicted"/>
<dbReference type="STRING" id="1005945.SAMN05216561_11652"/>
<feature type="compositionally biased region" description="Low complexity" evidence="1">
    <location>
        <begin position="36"/>
        <end position="66"/>
    </location>
</feature>
<protein>
    <submittedName>
        <fullName evidence="2">Uncharacterized protein</fullName>
    </submittedName>
</protein>
<accession>A0A1I3MVM1</accession>
<name>A0A1I3MVM1_9ACTN</name>
<keyword evidence="3" id="KW-1185">Reference proteome</keyword>
<evidence type="ECO:0000313" key="3">
    <source>
        <dbReference type="Proteomes" id="UP000198649"/>
    </source>
</evidence>
<organism evidence="2 3">
    <name type="scientific">Nocardioides psychrotolerans</name>
    <dbReference type="NCBI Taxonomy" id="1005945"/>
    <lineage>
        <taxon>Bacteria</taxon>
        <taxon>Bacillati</taxon>
        <taxon>Actinomycetota</taxon>
        <taxon>Actinomycetes</taxon>
        <taxon>Propionibacteriales</taxon>
        <taxon>Nocardioidaceae</taxon>
        <taxon>Nocardioides</taxon>
    </lineage>
</organism>
<evidence type="ECO:0000313" key="2">
    <source>
        <dbReference type="EMBL" id="SFJ01028.1"/>
    </source>
</evidence>
<reference evidence="2 3" key="1">
    <citation type="submission" date="2016-10" db="EMBL/GenBank/DDBJ databases">
        <authorList>
            <person name="de Groot N.N."/>
        </authorList>
    </citation>
    <scope>NUCLEOTIDE SEQUENCE [LARGE SCALE GENOMIC DNA]</scope>
    <source>
        <strain evidence="2 3">CGMCC 1.11156</strain>
    </source>
</reference>
<feature type="compositionally biased region" description="Gly residues" evidence="1">
    <location>
        <begin position="240"/>
        <end position="263"/>
    </location>
</feature>
<dbReference type="Proteomes" id="UP000198649">
    <property type="component" value="Unassembled WGS sequence"/>
</dbReference>
<feature type="region of interest" description="Disordered" evidence="1">
    <location>
        <begin position="36"/>
        <end position="90"/>
    </location>
</feature>
<dbReference type="EMBL" id="FOQG01000016">
    <property type="protein sequence ID" value="SFJ01028.1"/>
    <property type="molecule type" value="Genomic_DNA"/>
</dbReference>
<sequence length="275" mass="27422">MTRGPHSAGVYWRRRLVLLSVATILVVGLARLLGGSSDGSSSDAGVVEQAAAAPTSAATSQSPSPTGKGKGNRPSATPTTEAPPPLAVPDGPCVESDVVITPSAVDAVAGRDVVILLALTTIVDPACTWRVSSGSLSVKLTSGDDDIWSSQQCPSVVPVKDVIVRSAEPTTVALVWNAKRSDEDCSRLTEWAEIGDYHVIAAALGGEPTDVQFTLEAPVADVITETATPTQQASPSGSGSPSGQGSGSGSVGGSGAGGSGGQGSQPSGAVEPNGR</sequence>
<dbReference type="AlphaFoldDB" id="A0A1I3MVM1"/>
<feature type="region of interest" description="Disordered" evidence="1">
    <location>
        <begin position="227"/>
        <end position="275"/>
    </location>
</feature>